<sequence length="85" mass="9936">MIKNVDGIFQRMEGLMKNLHQLRDLTADEPVQWLRIVDCYVTLTEWQEQSFLIPSSMVFLYMLSRDIISVEVATKEELQAVLLTC</sequence>
<dbReference type="GO" id="GO:0007411">
    <property type="term" value="P:axon guidance"/>
    <property type="evidence" value="ECO:0007669"/>
    <property type="project" value="TreeGrafter"/>
</dbReference>
<dbReference type="InterPro" id="IPR004944">
    <property type="entry name" value="CDK5_activator"/>
</dbReference>
<dbReference type="SUPFAM" id="SSF47954">
    <property type="entry name" value="Cyclin-like"/>
    <property type="match status" value="1"/>
</dbReference>
<keyword evidence="3" id="KW-1185">Reference proteome</keyword>
<comment type="similarity">
    <text evidence="1">Belongs to the cyclin-dependent kinase 5 activator family.</text>
</comment>
<dbReference type="Gene3D" id="1.10.472.10">
    <property type="entry name" value="Cyclin-like"/>
    <property type="match status" value="1"/>
</dbReference>
<proteinExistence type="inferred from homology"/>
<dbReference type="GO" id="GO:0030426">
    <property type="term" value="C:growth cone"/>
    <property type="evidence" value="ECO:0007669"/>
    <property type="project" value="TreeGrafter"/>
</dbReference>
<comment type="caution">
    <text evidence="2">The sequence shown here is derived from an EMBL/GenBank/DDBJ whole genome shotgun (WGS) entry which is preliminary data.</text>
</comment>
<dbReference type="AlphaFoldDB" id="A0AAD8YP66"/>
<evidence type="ECO:0000313" key="2">
    <source>
        <dbReference type="EMBL" id="KAK1784327.1"/>
    </source>
</evidence>
<protein>
    <submittedName>
        <fullName evidence="2">Uncharacterized protein</fullName>
    </submittedName>
</protein>
<dbReference type="PANTHER" id="PTHR23401">
    <property type="entry name" value="CYCLIN DEPENDANT KINASE-5 ACTIVATOR"/>
    <property type="match status" value="1"/>
</dbReference>
<dbReference type="EMBL" id="JAROKS010000291">
    <property type="protein sequence ID" value="KAK1784327.1"/>
    <property type="molecule type" value="Genomic_DNA"/>
</dbReference>
<dbReference type="Proteomes" id="UP001239994">
    <property type="component" value="Unassembled WGS sequence"/>
</dbReference>
<dbReference type="Pfam" id="PF03261">
    <property type="entry name" value="CDK5_activator"/>
    <property type="match status" value="1"/>
</dbReference>
<name>A0AAD8YP66_9TELE</name>
<dbReference type="GO" id="GO:0061575">
    <property type="term" value="F:cyclin-dependent protein serine/threonine kinase activator activity"/>
    <property type="evidence" value="ECO:0007669"/>
    <property type="project" value="InterPro"/>
</dbReference>
<evidence type="ECO:0000313" key="3">
    <source>
        <dbReference type="Proteomes" id="UP001239994"/>
    </source>
</evidence>
<dbReference type="PANTHER" id="PTHR23401:SF0">
    <property type="entry name" value="CYCLIN-DEPENDENT KINASE 5 ACTIVATOR"/>
    <property type="match status" value="1"/>
</dbReference>
<organism evidence="2 3">
    <name type="scientific">Electrophorus voltai</name>
    <dbReference type="NCBI Taxonomy" id="2609070"/>
    <lineage>
        <taxon>Eukaryota</taxon>
        <taxon>Metazoa</taxon>
        <taxon>Chordata</taxon>
        <taxon>Craniata</taxon>
        <taxon>Vertebrata</taxon>
        <taxon>Euteleostomi</taxon>
        <taxon>Actinopterygii</taxon>
        <taxon>Neopterygii</taxon>
        <taxon>Teleostei</taxon>
        <taxon>Ostariophysi</taxon>
        <taxon>Gymnotiformes</taxon>
        <taxon>Gymnotoidei</taxon>
        <taxon>Gymnotidae</taxon>
        <taxon>Electrophorus</taxon>
    </lineage>
</organism>
<feature type="non-terminal residue" evidence="2">
    <location>
        <position position="85"/>
    </location>
</feature>
<dbReference type="InterPro" id="IPR036915">
    <property type="entry name" value="Cyclin-like_sf"/>
</dbReference>
<evidence type="ECO:0000256" key="1">
    <source>
        <dbReference type="ARBA" id="ARBA00010175"/>
    </source>
</evidence>
<dbReference type="GO" id="GO:0016533">
    <property type="term" value="C:protein kinase 5 complex"/>
    <property type="evidence" value="ECO:0007669"/>
    <property type="project" value="InterPro"/>
</dbReference>
<dbReference type="GO" id="GO:0019901">
    <property type="term" value="F:protein kinase binding"/>
    <property type="evidence" value="ECO:0007669"/>
    <property type="project" value="TreeGrafter"/>
</dbReference>
<dbReference type="GO" id="GO:0005737">
    <property type="term" value="C:cytoplasm"/>
    <property type="evidence" value="ECO:0007669"/>
    <property type="project" value="TreeGrafter"/>
</dbReference>
<reference evidence="2" key="1">
    <citation type="submission" date="2023-03" db="EMBL/GenBank/DDBJ databases">
        <title>Electrophorus voltai genome.</title>
        <authorList>
            <person name="Bian C."/>
        </authorList>
    </citation>
    <scope>NUCLEOTIDE SEQUENCE</scope>
    <source>
        <strain evidence="2">CB-2022</strain>
        <tissue evidence="2">Muscle</tissue>
    </source>
</reference>
<gene>
    <name evidence="2" type="ORF">P4O66_019104</name>
</gene>
<accession>A0AAD8YP66</accession>